<dbReference type="OMA" id="WYGPPPS"/>
<feature type="compositionally biased region" description="Pro residues" evidence="1">
    <location>
        <begin position="265"/>
        <end position="274"/>
    </location>
</feature>
<feature type="compositionally biased region" description="Low complexity" evidence="1">
    <location>
        <begin position="275"/>
        <end position="298"/>
    </location>
</feature>
<feature type="compositionally biased region" description="Basic and acidic residues" evidence="1">
    <location>
        <begin position="207"/>
        <end position="243"/>
    </location>
</feature>
<feature type="compositionally biased region" description="Acidic residues" evidence="1">
    <location>
        <begin position="42"/>
        <end position="63"/>
    </location>
</feature>
<name>A0A0P9IVA7_RHOGW</name>
<evidence type="ECO:0008006" key="4">
    <source>
        <dbReference type="Google" id="ProtNLM"/>
    </source>
</evidence>
<dbReference type="AlphaFoldDB" id="A0A0P9IVA7"/>
<feature type="region of interest" description="Disordered" evidence="1">
    <location>
        <begin position="35"/>
        <end position="68"/>
    </location>
</feature>
<evidence type="ECO:0000313" key="2">
    <source>
        <dbReference type="EMBL" id="KPV73567.1"/>
    </source>
</evidence>
<organism evidence="2 3">
    <name type="scientific">Rhodotorula graminis (strain WP1)</name>
    <dbReference type="NCBI Taxonomy" id="578459"/>
    <lineage>
        <taxon>Eukaryota</taxon>
        <taxon>Fungi</taxon>
        <taxon>Dikarya</taxon>
        <taxon>Basidiomycota</taxon>
        <taxon>Pucciniomycotina</taxon>
        <taxon>Microbotryomycetes</taxon>
        <taxon>Sporidiobolales</taxon>
        <taxon>Sporidiobolaceae</taxon>
        <taxon>Rhodotorula</taxon>
    </lineage>
</organism>
<gene>
    <name evidence="2" type="ORF">RHOBADRAFT_54773</name>
</gene>
<dbReference type="Proteomes" id="UP000053890">
    <property type="component" value="Unassembled WGS sequence"/>
</dbReference>
<dbReference type="GeneID" id="28977939"/>
<sequence>MAPYTPRSPAAAAGESTVREATELAQVGADLVDDSYDHDAYYDDDGDDDPDLVFYSYDDDPQEPEPTSDLADLAYLDPLALVKAWECALDDLKEAHQERFLPPTQAPVALAQKQAKASFWYGPPPSEASTSKLSVVAPPPLEPAPAASIVAVSTEPSGHVEHIEYDAPPAKKRKRLTGSQKKARKVAKLGGGERASSRASSAVQVDAPEHDLEHAHAHERDVEPELEPQARGEPERESEEPRARPLIGPSQPSTTLPIASSLFPSFPPAPPIDARPPASARAGAAPFPVVPPVASLPSSFPPPPTIPPLTGTEPALEPETPEQLLEQALWSWFTAGYQTALLHAAAGVARFAPSGAQGQGGQQ</sequence>
<evidence type="ECO:0000313" key="3">
    <source>
        <dbReference type="Proteomes" id="UP000053890"/>
    </source>
</evidence>
<dbReference type="RefSeq" id="XP_018269616.1">
    <property type="nucleotide sequence ID" value="XM_018417491.1"/>
</dbReference>
<protein>
    <recommendedName>
        <fullName evidence="4">Survival motor neuron Tudor domain-containing protein</fullName>
    </recommendedName>
</protein>
<dbReference type="EMBL" id="KQ474082">
    <property type="protein sequence ID" value="KPV73567.1"/>
    <property type="molecule type" value="Genomic_DNA"/>
</dbReference>
<keyword evidence="3" id="KW-1185">Reference proteome</keyword>
<proteinExistence type="predicted"/>
<feature type="compositionally biased region" description="Basic residues" evidence="1">
    <location>
        <begin position="170"/>
        <end position="187"/>
    </location>
</feature>
<dbReference type="OrthoDB" id="2529127at2759"/>
<feature type="region of interest" description="Disordered" evidence="1">
    <location>
        <begin position="1"/>
        <end position="20"/>
    </location>
</feature>
<feature type="compositionally biased region" description="Low complexity" evidence="1">
    <location>
        <begin position="308"/>
        <end position="321"/>
    </location>
</feature>
<accession>A0A0P9IVA7</accession>
<feature type="region of interest" description="Disordered" evidence="1">
    <location>
        <begin position="152"/>
        <end position="321"/>
    </location>
</feature>
<reference evidence="2 3" key="1">
    <citation type="journal article" date="2015" name="Front. Microbiol.">
        <title>Genome sequence of the plant growth promoting endophytic yeast Rhodotorula graminis WP1.</title>
        <authorList>
            <person name="Firrincieli A."/>
            <person name="Otillar R."/>
            <person name="Salamov A."/>
            <person name="Schmutz J."/>
            <person name="Khan Z."/>
            <person name="Redman R.S."/>
            <person name="Fleck N.D."/>
            <person name="Lindquist E."/>
            <person name="Grigoriev I.V."/>
            <person name="Doty S.L."/>
        </authorList>
    </citation>
    <scope>NUCLEOTIDE SEQUENCE [LARGE SCALE GENOMIC DNA]</scope>
    <source>
        <strain evidence="2 3">WP1</strain>
    </source>
</reference>
<evidence type="ECO:0000256" key="1">
    <source>
        <dbReference type="SAM" id="MobiDB-lite"/>
    </source>
</evidence>